<dbReference type="AlphaFoldDB" id="A0A0B0MYI7"/>
<sequence length="46" mass="5294">MLTGATQFLALSILQLQNSSLERCALWFLRYFYILGKSQNLVPCIE</sequence>
<dbReference type="Proteomes" id="UP000032142">
    <property type="component" value="Unassembled WGS sequence"/>
</dbReference>
<comment type="caution">
    <text evidence="1">The sequence shown here is derived from an EMBL/GenBank/DDBJ whole genome shotgun (WGS) entry which is preliminary data.</text>
</comment>
<keyword evidence="2" id="KW-1185">Reference proteome</keyword>
<name>A0A0B0MYI7_GOSAR</name>
<reference evidence="2" key="1">
    <citation type="submission" date="2014-09" db="EMBL/GenBank/DDBJ databases">
        <authorList>
            <person name="Mudge J."/>
            <person name="Ramaraj T."/>
            <person name="Lindquist I.E."/>
            <person name="Bharti A.K."/>
            <person name="Sundararajan A."/>
            <person name="Cameron C.T."/>
            <person name="Woodward J.E."/>
            <person name="May G.D."/>
            <person name="Brubaker C."/>
            <person name="Broadhvest J."/>
            <person name="Wilkins T.A."/>
        </authorList>
    </citation>
    <scope>NUCLEOTIDE SEQUENCE</scope>
    <source>
        <strain evidence="2">cv. AKA8401</strain>
    </source>
</reference>
<proteinExistence type="predicted"/>
<gene>
    <name evidence="1" type="ORF">F383_29015</name>
</gene>
<organism evidence="1 2">
    <name type="scientific">Gossypium arboreum</name>
    <name type="common">Tree cotton</name>
    <name type="synonym">Gossypium nanking</name>
    <dbReference type="NCBI Taxonomy" id="29729"/>
    <lineage>
        <taxon>Eukaryota</taxon>
        <taxon>Viridiplantae</taxon>
        <taxon>Streptophyta</taxon>
        <taxon>Embryophyta</taxon>
        <taxon>Tracheophyta</taxon>
        <taxon>Spermatophyta</taxon>
        <taxon>Magnoliopsida</taxon>
        <taxon>eudicotyledons</taxon>
        <taxon>Gunneridae</taxon>
        <taxon>Pentapetalae</taxon>
        <taxon>rosids</taxon>
        <taxon>malvids</taxon>
        <taxon>Malvales</taxon>
        <taxon>Malvaceae</taxon>
        <taxon>Malvoideae</taxon>
        <taxon>Gossypium</taxon>
    </lineage>
</organism>
<protein>
    <submittedName>
        <fullName evidence="1">Uncharacterized protein</fullName>
    </submittedName>
</protein>
<accession>A0A0B0MYI7</accession>
<dbReference type="EMBL" id="JRRC01403661">
    <property type="protein sequence ID" value="KHG04006.1"/>
    <property type="molecule type" value="Genomic_DNA"/>
</dbReference>
<evidence type="ECO:0000313" key="2">
    <source>
        <dbReference type="Proteomes" id="UP000032142"/>
    </source>
</evidence>
<evidence type="ECO:0000313" key="1">
    <source>
        <dbReference type="EMBL" id="KHG04006.1"/>
    </source>
</evidence>